<proteinExistence type="predicted"/>
<dbReference type="EMBL" id="BK068107">
    <property type="protein sequence ID" value="DBA55989.1"/>
    <property type="molecule type" value="Genomic_DNA"/>
</dbReference>
<name>A0AAT9JED8_9CAUD</name>
<organism evidence="1">
    <name type="scientific">Porphyromonas phage phage026a_KCOM2802</name>
    <dbReference type="NCBI Taxonomy" id="3154116"/>
    <lineage>
        <taxon>Viruses</taxon>
        <taxon>Duplodnaviria</taxon>
        <taxon>Heunggongvirae</taxon>
        <taxon>Uroviricota</taxon>
        <taxon>Caudoviricetes</taxon>
        <taxon>Nixviridae</taxon>
        <taxon>Excelsiorvirus</taxon>
        <taxon>Excelsiorvirus pging00S</taxon>
    </lineage>
</organism>
<protein>
    <submittedName>
        <fullName evidence="1">Uncharacterized protein</fullName>
    </submittedName>
</protein>
<accession>A0AAT9JED8</accession>
<reference evidence="1" key="2">
    <citation type="submission" date="2024-05" db="EMBL/GenBank/DDBJ databases">
        <authorList>
            <person name="Matrishin C.B."/>
            <person name="Kauffman K.M."/>
        </authorList>
    </citation>
    <scope>NUCLEOTIDE SEQUENCE</scope>
</reference>
<sequence length="102" mass="11876">MEGLKGLRALEWSREISKVPEGCFTIAFYSYSRKTGKASTTLRVVEGCKARKALPEDIFSVGSENFFLFTDRDGNPRMCYRILIRYMGFPHDNYQLHKIDWL</sequence>
<reference evidence="1" key="1">
    <citation type="journal article" date="2023" name="Microbiome">
        <title>Phages are unrecognized players in the ecology of the oral pathogen Porphyromonas gingivalis.</title>
        <authorList>
            <person name="Matrishin C.B."/>
            <person name="Haase E.M."/>
            <person name="Dewhirst F.E."/>
            <person name="Mark Welch J.L."/>
            <person name="Miranda-Sanchez F."/>
            <person name="Chen T."/>
            <person name="MacFarland D.C."/>
            <person name="Kauffman K.M."/>
        </authorList>
    </citation>
    <scope>NUCLEOTIDE SEQUENCE</scope>
</reference>
<evidence type="ECO:0000313" key="1">
    <source>
        <dbReference type="EMBL" id="DBA55989.1"/>
    </source>
</evidence>